<dbReference type="Proteomes" id="UP001228113">
    <property type="component" value="Chromosome"/>
</dbReference>
<protein>
    <submittedName>
        <fullName evidence="1">Uncharacterized protein</fullName>
    </submittedName>
</protein>
<gene>
    <name evidence="1" type="ORF">METESE_20430</name>
</gene>
<accession>A0AA48GZ53</accession>
<reference evidence="1" key="1">
    <citation type="journal article" date="2023" name="Int. J. Syst. Evol. Microbiol.">
        <title>Mesoterricola silvestris gen. nov., sp. nov., Mesoterricola sediminis sp. nov., Geothrix oryzae sp. nov., Geothrix edaphica sp. nov., Geothrix rubra sp. nov., and Geothrix limicola sp. nov., six novel members of Acidobacteriota isolated from soils.</title>
        <authorList>
            <person name="Itoh H."/>
            <person name="Sugisawa Y."/>
            <person name="Mise K."/>
            <person name="Xu Z."/>
            <person name="Kuniyasu M."/>
            <person name="Ushijima N."/>
            <person name="Kawano K."/>
            <person name="Kobayashi E."/>
            <person name="Shiratori Y."/>
            <person name="Masuda Y."/>
            <person name="Senoo K."/>
        </authorList>
    </citation>
    <scope>NUCLEOTIDE SEQUENCE</scope>
    <source>
        <strain evidence="1">W786</strain>
    </source>
</reference>
<dbReference type="KEGG" id="msea:METESE_20430"/>
<evidence type="ECO:0000313" key="2">
    <source>
        <dbReference type="Proteomes" id="UP001228113"/>
    </source>
</evidence>
<dbReference type="RefSeq" id="WP_243330460.1">
    <property type="nucleotide sequence ID" value="NZ_AP027081.1"/>
</dbReference>
<dbReference type="AlphaFoldDB" id="A0AA48GZ53"/>
<evidence type="ECO:0000313" key="1">
    <source>
        <dbReference type="EMBL" id="BDU77085.1"/>
    </source>
</evidence>
<keyword evidence="2" id="KW-1185">Reference proteome</keyword>
<dbReference type="EMBL" id="AP027081">
    <property type="protein sequence ID" value="BDU77085.1"/>
    <property type="molecule type" value="Genomic_DNA"/>
</dbReference>
<sequence length="48" mass="5297">MSKVVKLGSGEVDPTRPKRRRFDVNSKLRILAEVDTFTQPGQIAARAG</sequence>
<organism evidence="1 2">
    <name type="scientific">Mesoterricola sediminis</name>
    <dbReference type="NCBI Taxonomy" id="2927980"/>
    <lineage>
        <taxon>Bacteria</taxon>
        <taxon>Pseudomonadati</taxon>
        <taxon>Acidobacteriota</taxon>
        <taxon>Holophagae</taxon>
        <taxon>Holophagales</taxon>
        <taxon>Holophagaceae</taxon>
        <taxon>Mesoterricola</taxon>
    </lineage>
</organism>
<name>A0AA48GZ53_9BACT</name>
<proteinExistence type="predicted"/>